<dbReference type="Pfam" id="PF23622">
    <property type="entry name" value="LRR_At1g61320_AtMIF1"/>
    <property type="match status" value="2"/>
</dbReference>
<organism evidence="4 5">
    <name type="scientific">Oryza rufipogon</name>
    <name type="common">Brownbeard rice</name>
    <name type="synonym">Asian wild rice</name>
    <dbReference type="NCBI Taxonomy" id="4529"/>
    <lineage>
        <taxon>Eukaryota</taxon>
        <taxon>Viridiplantae</taxon>
        <taxon>Streptophyta</taxon>
        <taxon>Embryophyta</taxon>
        <taxon>Tracheophyta</taxon>
        <taxon>Spermatophyta</taxon>
        <taxon>Magnoliopsida</taxon>
        <taxon>Liliopsida</taxon>
        <taxon>Poales</taxon>
        <taxon>Poaceae</taxon>
        <taxon>BOP clade</taxon>
        <taxon>Oryzoideae</taxon>
        <taxon>Oryzeae</taxon>
        <taxon>Oryzinae</taxon>
        <taxon>Oryza</taxon>
    </lineage>
</organism>
<dbReference type="Pfam" id="PF03478">
    <property type="entry name" value="Beta-prop_KIB1-4"/>
    <property type="match status" value="4"/>
</dbReference>
<feature type="domain" description="KIB1-4 beta-propeller" evidence="2">
    <location>
        <begin position="1021"/>
        <end position="1321"/>
    </location>
</feature>
<dbReference type="InterPro" id="IPR036047">
    <property type="entry name" value="F-box-like_dom_sf"/>
</dbReference>
<feature type="domain" description="KIB1-4 beta-propeller" evidence="2">
    <location>
        <begin position="374"/>
        <end position="638"/>
    </location>
</feature>
<evidence type="ECO:0000259" key="1">
    <source>
        <dbReference type="Pfam" id="PF00646"/>
    </source>
</evidence>
<feature type="domain" description="F-box" evidence="1">
    <location>
        <begin position="694"/>
        <end position="725"/>
    </location>
</feature>
<dbReference type="PANTHER" id="PTHR33110:SF125">
    <property type="entry name" value="OS05G0570350 PROTEIN"/>
    <property type="match status" value="1"/>
</dbReference>
<feature type="domain" description="At1g61320/AtMIF1 LRR" evidence="3">
    <location>
        <begin position="759"/>
        <end position="801"/>
    </location>
</feature>
<feature type="domain" description="At1g61320/AtMIF1 LRR" evidence="3">
    <location>
        <begin position="879"/>
        <end position="964"/>
    </location>
</feature>
<protein>
    <recommendedName>
        <fullName evidence="6">DUF295 domain-containing protein</fullName>
    </recommendedName>
</protein>
<dbReference type="SUPFAM" id="SSF81383">
    <property type="entry name" value="F-box domain"/>
    <property type="match status" value="1"/>
</dbReference>
<dbReference type="EnsemblPlants" id="ORUFI01G35940.2">
    <property type="protein sequence ID" value="ORUFI01G35940.2"/>
    <property type="gene ID" value="ORUFI01G35940"/>
</dbReference>
<accession>A0A0E0N364</accession>
<dbReference type="Gene3D" id="1.20.1280.50">
    <property type="match status" value="1"/>
</dbReference>
<reference evidence="4" key="2">
    <citation type="submission" date="2015-06" db="UniProtKB">
        <authorList>
            <consortium name="EnsemblPlants"/>
        </authorList>
    </citation>
    <scope>IDENTIFICATION</scope>
</reference>
<sequence length="1844" mass="207185">MAASPPWANLIGALVREIATRLPCKFDRVHFAAVCRSWRESLEQLAPLPRSPALPFLILPLAEGPAVSCILSDYATHPAVVPDWVRYARYIGAYDDGWVFLSTAPPQDVDGRCVFAGIINVGPVPQGRPMIAFWRIFDPVVPGLFSGPLNPRREWDAVDVVHHHGAFHFLTQGEHIIVAKPEFHYWCPVPAMPQVDWEFRCFPSNRRGYNQQHVKARYLVKSREDLLMVVRCSPHPGQPTSAFKVFRMVPSQRARCRQYIWQRVPSLGGRMLFAPARRLAAPQPATTSATAAARLSRYCAGAESPRQTLRASARAVVGEIANHLPCEFDRVHFAAVCRSWRASLEQQAPVPLPPALPVLILPLAERPAVSFVLSNCAIHPAVLPEWPHDARYIGAYDDGWSSSPLLHLEVLESTASSTPKTPALTSTSPPTPGQEWQLPFSIVAATLSSQPDVDGCVFAGIISVDPVPRGQRTIGFWRASDRVIPHLFQTHNPPWDVEDVVFYDGAFHFLTQGEHIIVAGPDFHGGDPVDWEMRAFEHIGREYDQYVEARYLVESREDLLMVVRCSPYPGQPTSEFRVFRMAQAGPDDVFPYQHYVWLELPSLEGRMLFVGRGCSRSYDADQYPGFEGGVYFFDDDIQDPAMLPLGVATLFSFNDCEKWTRTPASMVERCFPAIGYTPQDESAASANKQKGCSIPDLPEDIWRHIHSLMPMRDAARTACLSHSFLCSWRCYPNLTFNKYVFRPKAFTYGGDISHRIDSILGNHSGIGVKTLKLELSGTAYHNLDNWLQVAVTPGIEELTLMRFSCLRVHGCVRLKLIESKVPNLSTLDLSGKAELLLGETLQMKNLSMRHPNVVCYARSELPSSMPNIDTLALSSYDEVTNDPMKHESILGHSSKSHLRQMAEDHHCHLKNVEITGFSSAKSLVELTCYILKNSVSLECLTLDTLYPYDFRCSDERFERCRTMRIIANRLPCVYNRVHLAGVCRPWRESLERLPPLLPPPKLPYLILPLAEQPAFSCVLSGGATHPFFVPERIRHACYFGSYDGGWAFLSTLHPQANRVYFLANLAGTSGTFNLPNRIQLEREALELAPEEKPLLHRLVIYTATLSSDPFMDGCVVAGLINDQAPIPGYRRQKIAFWQIEDRVVVGYFYMGEACWDAVDVVRHNGAFHFLTKGEDIIVGNPVFAEAGAPPQVQWEYRCFSSQGRGYDGQHVVARYLVESSGELLMVVRCSPRPGEFTSAFKVFRMAQPEEDDDAPSLDGRTMLFVGRPCSRSDGDVVRYIWRELPSLEGRMLFVGRGCSRSYDADQYPGFEGGIYFFDHRIAGQLGDAPAQYPCSDCGKWTGKPALQVDRFFPEQDPSNYTSQVWLLNGSVRAFLEKPLNETLLKENVATSRAPLLHRASQLRLGVRRVALENFQELLDIANRLPCVYNRVHLAGVCRPWREHLERLPPLLPPPKLPYLILPLAEQLAFSCVLSDCATHPFFVPEWIRHACYFGSYDGGWAFVSTAHPRAQGYRDYFLTNLHQTPNTFVLPVWIQLDREEPVLRPRQKRLRPRDPLFINAATLSSDPFMDGCVVAGFVNNCAPVPGHHRQKIAFWRIDDKVVIGCFFMEDACWDAVDVVRHNGAFHFLTNGQHIVVGNPGFDDEANAPPQVQWEYRCFSSQGRGYDGQHVVARYLVESSGELLMVVRCSPRPGESTSAFKVFRMAQPEEDDDGDGDAPLLDGRTMLFVGDPCSRSDGDVVRYIWRELPSLEGRMLFVGRGCSRSYNTDQYPGFEGGVYFFDHRIPGQGGGAPALYPCRDCGKWTGKPALQVELCFPEQDPSNYSSQVWLLNGSVRASLVLLKSY</sequence>
<dbReference type="InterPro" id="IPR005174">
    <property type="entry name" value="KIB1-4_b-propeller"/>
</dbReference>
<evidence type="ECO:0000313" key="5">
    <source>
        <dbReference type="Proteomes" id="UP000008022"/>
    </source>
</evidence>
<name>A0A0E0N364_ORYRU</name>
<dbReference type="Pfam" id="PF00646">
    <property type="entry name" value="F-box"/>
    <property type="match status" value="1"/>
</dbReference>
<proteinExistence type="predicted"/>
<dbReference type="Gramene" id="ORUFI01G35940.2">
    <property type="protein sequence ID" value="ORUFI01G35940.2"/>
    <property type="gene ID" value="ORUFI01G35940"/>
</dbReference>
<dbReference type="Proteomes" id="UP000008022">
    <property type="component" value="Unassembled WGS sequence"/>
</dbReference>
<keyword evidence="5" id="KW-1185">Reference proteome</keyword>
<dbReference type="InterPro" id="IPR001810">
    <property type="entry name" value="F-box_dom"/>
</dbReference>
<evidence type="ECO:0000313" key="4">
    <source>
        <dbReference type="EnsemblPlants" id="ORUFI01G35940.2"/>
    </source>
</evidence>
<feature type="domain" description="KIB1-4 beta-propeller" evidence="2">
    <location>
        <begin position="1473"/>
        <end position="1785"/>
    </location>
</feature>
<feature type="domain" description="KIB1-4 beta-propeller" evidence="2">
    <location>
        <begin position="99"/>
        <end position="274"/>
    </location>
</feature>
<reference evidence="5" key="1">
    <citation type="submission" date="2013-06" db="EMBL/GenBank/DDBJ databases">
        <authorList>
            <person name="Zhao Q."/>
        </authorList>
    </citation>
    <scope>NUCLEOTIDE SEQUENCE</scope>
    <source>
        <strain evidence="5">cv. W1943</strain>
    </source>
</reference>
<evidence type="ECO:0008006" key="6">
    <source>
        <dbReference type="Google" id="ProtNLM"/>
    </source>
</evidence>
<evidence type="ECO:0000259" key="3">
    <source>
        <dbReference type="Pfam" id="PF23622"/>
    </source>
</evidence>
<dbReference type="InterPro" id="IPR055357">
    <property type="entry name" value="LRR_At1g61320_AtMIF1"/>
</dbReference>
<evidence type="ECO:0000259" key="2">
    <source>
        <dbReference type="Pfam" id="PF03478"/>
    </source>
</evidence>
<dbReference type="PANTHER" id="PTHR33110">
    <property type="entry name" value="F-BOX/KELCH-REPEAT PROTEIN-RELATED"/>
    <property type="match status" value="1"/>
</dbReference>